<dbReference type="KEGG" id="vg:26623040"/>
<organism evidence="1 2">
    <name type="scientific">Polaribacter phage P12002S</name>
    <dbReference type="NCBI Taxonomy" id="1647387"/>
    <lineage>
        <taxon>Viruses</taxon>
        <taxon>Duplodnaviria</taxon>
        <taxon>Heunggongvirae</taxon>
        <taxon>Uroviricota</taxon>
        <taxon>Caudoviricetes</taxon>
        <taxon>Incheonvirus</taxon>
        <taxon>Incheonvirus P12002S</taxon>
    </lineage>
</organism>
<dbReference type="RefSeq" id="YP_009195744.1">
    <property type="nucleotide sequence ID" value="NC_028763.1"/>
</dbReference>
<dbReference type="Proteomes" id="UP000204416">
    <property type="component" value="Segment"/>
</dbReference>
<accession>A0A0F7DD33</accession>
<evidence type="ECO:0000313" key="1">
    <source>
        <dbReference type="EMBL" id="AKG94326.1"/>
    </source>
</evidence>
<keyword evidence="2" id="KW-1185">Reference proteome</keyword>
<dbReference type="EMBL" id="KR136260">
    <property type="protein sequence ID" value="AKG94326.1"/>
    <property type="molecule type" value="Genomic_DNA"/>
</dbReference>
<proteinExistence type="predicted"/>
<dbReference type="GeneID" id="26623040"/>
<evidence type="ECO:0000313" key="2">
    <source>
        <dbReference type="Proteomes" id="UP000204416"/>
    </source>
</evidence>
<name>A0A0F7DD33_9CAUD</name>
<reference evidence="1 2" key="1">
    <citation type="journal article" date="2015" name="Stand. Genomic Sci.">
        <title>Complete genome sequences of bacteriophages P12002L and P12002S, two lytic phages that infect a marine Polaribacter strain.</title>
        <authorList>
            <person name="Kang I."/>
            <person name="Jang H."/>
            <person name="Cho J.-C."/>
        </authorList>
    </citation>
    <scope>NUCLEOTIDE SEQUENCE [LARGE SCALE GENOMIC DNA]</scope>
</reference>
<sequence length="53" mass="6409">MKQSVVVKEVNAEEVERKPFNSVKLAHKYYKEQKKQLSKEEKETTKFRIIQKK</sequence>
<protein>
    <submittedName>
        <fullName evidence="1">Uncharacterized protein</fullName>
    </submittedName>
</protein>
<gene>
    <name evidence="1" type="ORF">P12002S_0070</name>
</gene>